<evidence type="ECO:0000256" key="1">
    <source>
        <dbReference type="ARBA" id="ARBA00001947"/>
    </source>
</evidence>
<dbReference type="CDD" id="cd07331">
    <property type="entry name" value="M48C_Oma1_like"/>
    <property type="match status" value="1"/>
</dbReference>
<feature type="domain" description="Peptidase M48" evidence="12">
    <location>
        <begin position="242"/>
        <end position="432"/>
    </location>
</feature>
<feature type="compositionally biased region" description="Basic and acidic residues" evidence="11">
    <location>
        <begin position="469"/>
        <end position="486"/>
    </location>
</feature>
<keyword evidence="7" id="KW-0482">Metalloprotease</keyword>
<comment type="cofactor">
    <cofactor evidence="1">
        <name>Zn(2+)</name>
        <dbReference type="ChEBI" id="CHEBI:29105"/>
    </cofactor>
</comment>
<dbReference type="Pfam" id="PF01435">
    <property type="entry name" value="Peptidase_M48"/>
    <property type="match status" value="1"/>
</dbReference>
<evidence type="ECO:0000313" key="13">
    <source>
        <dbReference type="EMBL" id="KAF7690177.1"/>
    </source>
</evidence>
<evidence type="ECO:0000256" key="5">
    <source>
        <dbReference type="ARBA" id="ARBA00022801"/>
    </source>
</evidence>
<organism evidence="13 14">
    <name type="scientific">Silurus meridionalis</name>
    <name type="common">Southern catfish</name>
    <name type="synonym">Silurus soldatovi meridionalis</name>
    <dbReference type="NCBI Taxonomy" id="175797"/>
    <lineage>
        <taxon>Eukaryota</taxon>
        <taxon>Metazoa</taxon>
        <taxon>Chordata</taxon>
        <taxon>Craniata</taxon>
        <taxon>Vertebrata</taxon>
        <taxon>Euteleostomi</taxon>
        <taxon>Actinopterygii</taxon>
        <taxon>Neopterygii</taxon>
        <taxon>Teleostei</taxon>
        <taxon>Ostariophysi</taxon>
        <taxon>Siluriformes</taxon>
        <taxon>Siluridae</taxon>
        <taxon>Silurus</taxon>
    </lineage>
</organism>
<keyword evidence="5" id="KW-0378">Hydrolase</keyword>
<dbReference type="Gene3D" id="3.30.2010.10">
    <property type="entry name" value="Metalloproteases ('zincins'), catalytic domain"/>
    <property type="match status" value="1"/>
</dbReference>
<dbReference type="GO" id="GO:0046872">
    <property type="term" value="F:metal ion binding"/>
    <property type="evidence" value="ECO:0007669"/>
    <property type="project" value="UniProtKB-KW"/>
</dbReference>
<comment type="caution">
    <text evidence="13">The sequence shown here is derived from an EMBL/GenBank/DDBJ whole genome shotgun (WGS) entry which is preliminary data.</text>
</comment>
<proteinExistence type="inferred from homology"/>
<evidence type="ECO:0000313" key="14">
    <source>
        <dbReference type="Proteomes" id="UP000606274"/>
    </source>
</evidence>
<dbReference type="PANTHER" id="PTHR22726:SF1">
    <property type="entry name" value="METALLOENDOPEPTIDASE OMA1, MITOCHONDRIAL"/>
    <property type="match status" value="1"/>
</dbReference>
<dbReference type="GO" id="GO:0006515">
    <property type="term" value="P:protein quality control for misfolded or incompletely synthesized proteins"/>
    <property type="evidence" value="ECO:0007669"/>
    <property type="project" value="TreeGrafter"/>
</dbReference>
<evidence type="ECO:0000256" key="4">
    <source>
        <dbReference type="ARBA" id="ARBA00022723"/>
    </source>
</evidence>
<protein>
    <recommendedName>
        <fullName evidence="9">Metalloendopeptidase OMA1, mitochondrial</fullName>
    </recommendedName>
    <alternativeName>
        <fullName evidence="10">Overlapping with the m-AAA protease 1 homolog</fullName>
    </alternativeName>
</protein>
<sequence length="501" mass="56593">MLTSLRTVLPEIPETEAFLVQIEALFVTHFIDKQETEQASGSTSHLITFTTSELIESGEVLDYEETCSSDEQPVINASSSDNVFNSSSSGVAAGQEANIPHVPVFCPAFSDHVKKFHTSEKLQAPPAVVLWLLVKPLQKITAIILGRSIRKWWKALPPKKKQLFREWAWQRRWHLTGVSTVVLLFMALFCFTHVEESPLTGRSRFLVFSRENFIKLSEHASEMYLEEFEDSLIPENDPRHQVVMRVVQHLADRNQDIEEFKSVPWTVHVIEKPIANAYVMPNGRIFVFTGMLELVGDIHQLSIILGHEMAHALLGHAAEQASLSHLLDLLSMILLTMIWAICPRDSLALLAQWIQGKLVEFSLNRPYSRKLEAEADQVGLQLAAKACVDVRAGPVVWQKMELFEQIAGEPTLPEWCSTHPSHRTRISNLDHLVPEAIELRARCGCPAFTEPDPRVVFAKVAQLLLEDNENQKNKAKESKERERAEGTQHTLLSKKDMEPAA</sequence>
<dbReference type="PANTHER" id="PTHR22726">
    <property type="entry name" value="METALLOENDOPEPTIDASE OMA1"/>
    <property type="match status" value="1"/>
</dbReference>
<dbReference type="InterPro" id="IPR001915">
    <property type="entry name" value="Peptidase_M48"/>
</dbReference>
<keyword evidence="14" id="KW-1185">Reference proteome</keyword>
<dbReference type="AlphaFoldDB" id="A0A8T0AD52"/>
<evidence type="ECO:0000256" key="8">
    <source>
        <dbReference type="ARBA" id="ARBA00038233"/>
    </source>
</evidence>
<dbReference type="Proteomes" id="UP000606274">
    <property type="component" value="Unassembled WGS sequence"/>
</dbReference>
<evidence type="ECO:0000256" key="2">
    <source>
        <dbReference type="ARBA" id="ARBA00011182"/>
    </source>
</evidence>
<evidence type="ECO:0000256" key="9">
    <source>
        <dbReference type="ARBA" id="ARBA00040360"/>
    </source>
</evidence>
<reference evidence="13" key="1">
    <citation type="submission" date="2020-08" db="EMBL/GenBank/DDBJ databases">
        <title>Chromosome-level assembly of Southern catfish (Silurus meridionalis) provides insights into visual adaptation to the nocturnal and benthic lifestyles.</title>
        <authorList>
            <person name="Zhang Y."/>
            <person name="Wang D."/>
            <person name="Peng Z."/>
        </authorList>
    </citation>
    <scope>NUCLEOTIDE SEQUENCE</scope>
    <source>
        <strain evidence="13">SWU-2019-XX</strain>
        <tissue evidence="13">Muscle</tissue>
    </source>
</reference>
<evidence type="ECO:0000256" key="10">
    <source>
        <dbReference type="ARBA" id="ARBA00042978"/>
    </source>
</evidence>
<evidence type="ECO:0000259" key="12">
    <source>
        <dbReference type="Pfam" id="PF01435"/>
    </source>
</evidence>
<feature type="region of interest" description="Disordered" evidence="11">
    <location>
        <begin position="468"/>
        <end position="501"/>
    </location>
</feature>
<dbReference type="InterPro" id="IPR051156">
    <property type="entry name" value="Mito/Outer_Membr_Metalloprot"/>
</dbReference>
<dbReference type="GO" id="GO:0004222">
    <property type="term" value="F:metalloendopeptidase activity"/>
    <property type="evidence" value="ECO:0007669"/>
    <property type="project" value="InterPro"/>
</dbReference>
<keyword evidence="6" id="KW-0862">Zinc</keyword>
<evidence type="ECO:0000256" key="3">
    <source>
        <dbReference type="ARBA" id="ARBA00022670"/>
    </source>
</evidence>
<dbReference type="EMBL" id="JABFDY010000023">
    <property type="protein sequence ID" value="KAF7690177.1"/>
    <property type="molecule type" value="Genomic_DNA"/>
</dbReference>
<dbReference type="GO" id="GO:0034982">
    <property type="term" value="P:mitochondrial protein processing"/>
    <property type="evidence" value="ECO:0007669"/>
    <property type="project" value="TreeGrafter"/>
</dbReference>
<evidence type="ECO:0000256" key="11">
    <source>
        <dbReference type="SAM" id="MobiDB-lite"/>
    </source>
</evidence>
<evidence type="ECO:0000256" key="6">
    <source>
        <dbReference type="ARBA" id="ARBA00022833"/>
    </source>
</evidence>
<dbReference type="GO" id="GO:0005743">
    <property type="term" value="C:mitochondrial inner membrane"/>
    <property type="evidence" value="ECO:0007669"/>
    <property type="project" value="TreeGrafter"/>
</dbReference>
<name>A0A8T0AD52_SILME</name>
<evidence type="ECO:0000256" key="7">
    <source>
        <dbReference type="ARBA" id="ARBA00023049"/>
    </source>
</evidence>
<keyword evidence="4" id="KW-0479">Metal-binding</keyword>
<gene>
    <name evidence="13" type="ORF">HF521_011981</name>
</gene>
<accession>A0A8T0AD52</accession>
<comment type="similarity">
    <text evidence="8">Belongs to the peptidase M48 family.</text>
</comment>
<keyword evidence="3" id="KW-0645">Protease</keyword>
<comment type="subunit">
    <text evidence="2">Homooligomer.</text>
</comment>